<dbReference type="GO" id="GO:0000976">
    <property type="term" value="F:transcription cis-regulatory region binding"/>
    <property type="evidence" value="ECO:0007669"/>
    <property type="project" value="TreeGrafter"/>
</dbReference>
<keyword evidence="2 4" id="KW-0238">DNA-binding</keyword>
<dbReference type="Gene3D" id="1.10.357.10">
    <property type="entry name" value="Tetracycline Repressor, domain 2"/>
    <property type="match status" value="1"/>
</dbReference>
<organism evidence="6 7">
    <name type="scientific">Thalassomonas viridans</name>
    <dbReference type="NCBI Taxonomy" id="137584"/>
    <lineage>
        <taxon>Bacteria</taxon>
        <taxon>Pseudomonadati</taxon>
        <taxon>Pseudomonadota</taxon>
        <taxon>Gammaproteobacteria</taxon>
        <taxon>Alteromonadales</taxon>
        <taxon>Colwelliaceae</taxon>
        <taxon>Thalassomonas</taxon>
    </lineage>
</organism>
<dbReference type="SUPFAM" id="SSF48498">
    <property type="entry name" value="Tetracyclin repressor-like, C-terminal domain"/>
    <property type="match status" value="1"/>
</dbReference>
<dbReference type="KEGG" id="tvd:SG34_009500"/>
<evidence type="ECO:0000259" key="5">
    <source>
        <dbReference type="PROSITE" id="PS50977"/>
    </source>
</evidence>
<dbReference type="Proteomes" id="UP000032352">
    <property type="component" value="Chromosome"/>
</dbReference>
<dbReference type="GO" id="GO:0003700">
    <property type="term" value="F:DNA-binding transcription factor activity"/>
    <property type="evidence" value="ECO:0007669"/>
    <property type="project" value="TreeGrafter"/>
</dbReference>
<protein>
    <submittedName>
        <fullName evidence="6">TetR/AcrR family transcriptional regulator</fullName>
    </submittedName>
</protein>
<dbReference type="InterPro" id="IPR001647">
    <property type="entry name" value="HTH_TetR"/>
</dbReference>
<evidence type="ECO:0000313" key="6">
    <source>
        <dbReference type="EMBL" id="WDE07098.1"/>
    </source>
</evidence>
<dbReference type="PANTHER" id="PTHR30055:SF234">
    <property type="entry name" value="HTH-TYPE TRANSCRIPTIONAL REGULATOR BETI"/>
    <property type="match status" value="1"/>
</dbReference>
<feature type="DNA-binding region" description="H-T-H motif" evidence="4">
    <location>
        <begin position="30"/>
        <end position="49"/>
    </location>
</feature>
<evidence type="ECO:0000256" key="1">
    <source>
        <dbReference type="ARBA" id="ARBA00023015"/>
    </source>
</evidence>
<keyword evidence="3" id="KW-0804">Transcription</keyword>
<dbReference type="EMBL" id="CP059733">
    <property type="protein sequence ID" value="WDE07098.1"/>
    <property type="molecule type" value="Genomic_DNA"/>
</dbReference>
<dbReference type="PANTHER" id="PTHR30055">
    <property type="entry name" value="HTH-TYPE TRANSCRIPTIONAL REGULATOR RUTR"/>
    <property type="match status" value="1"/>
</dbReference>
<evidence type="ECO:0000313" key="7">
    <source>
        <dbReference type="Proteomes" id="UP000032352"/>
    </source>
</evidence>
<accession>A0AAE9Z5Q3</accession>
<dbReference type="Pfam" id="PF00440">
    <property type="entry name" value="TetR_N"/>
    <property type="match status" value="1"/>
</dbReference>
<reference evidence="6 7" key="2">
    <citation type="journal article" date="2022" name="Mar. Drugs">
        <title>Bioassay-Guided Fractionation Leads to the Detection of Cholic Acid Generated by the Rare Thalassomonas sp.</title>
        <authorList>
            <person name="Pheiffer F."/>
            <person name="Schneider Y.K."/>
            <person name="Hansen E.H."/>
            <person name="Andersen J.H."/>
            <person name="Isaksson J."/>
            <person name="Busche T."/>
            <person name="R C."/>
            <person name="Kalinowski J."/>
            <person name="Zyl L.V."/>
            <person name="Trindade M."/>
        </authorList>
    </citation>
    <scope>NUCLEOTIDE SEQUENCE [LARGE SCALE GENOMIC DNA]</scope>
    <source>
        <strain evidence="6 7">XOM25</strain>
    </source>
</reference>
<evidence type="ECO:0000256" key="3">
    <source>
        <dbReference type="ARBA" id="ARBA00023163"/>
    </source>
</evidence>
<dbReference type="InterPro" id="IPR009057">
    <property type="entry name" value="Homeodomain-like_sf"/>
</dbReference>
<proteinExistence type="predicted"/>
<sequence>MKLSDPRANRSRQALLNAGIEVFLINPNASLTEVAAIAGVGRATLYRHFETREQLIQELARESLTLTDKATEPLKAKNLKGRAAIEALLHAVMPLANRFHFLLSLWSIAENDPEVTGIYNRQLAELAQLVEQGKQAGEINTNLTTTWIVTMIDSLIYAGWYLVRARECDATEAAESAVQTLFSGISA</sequence>
<dbReference type="AlphaFoldDB" id="A0AAE9Z5Q3"/>
<evidence type="ECO:0000256" key="4">
    <source>
        <dbReference type="PROSITE-ProRule" id="PRU00335"/>
    </source>
</evidence>
<dbReference type="SUPFAM" id="SSF46689">
    <property type="entry name" value="Homeodomain-like"/>
    <property type="match status" value="1"/>
</dbReference>
<evidence type="ECO:0000256" key="2">
    <source>
        <dbReference type="ARBA" id="ARBA00023125"/>
    </source>
</evidence>
<dbReference type="InterPro" id="IPR050109">
    <property type="entry name" value="HTH-type_TetR-like_transc_reg"/>
</dbReference>
<reference evidence="6 7" key="1">
    <citation type="journal article" date="2015" name="Genome Announc.">
        <title>Draft Genome Sequences of Marine Isolates of Thalassomonas viridans and Thalassomonas actiniarum.</title>
        <authorList>
            <person name="Olonade I."/>
            <person name="van Zyl L.J."/>
            <person name="Trindade M."/>
        </authorList>
    </citation>
    <scope>NUCLEOTIDE SEQUENCE [LARGE SCALE GENOMIC DNA]</scope>
    <source>
        <strain evidence="6 7">XOM25</strain>
    </source>
</reference>
<dbReference type="RefSeq" id="WP_044841659.1">
    <property type="nucleotide sequence ID" value="NZ_CP059733.1"/>
</dbReference>
<gene>
    <name evidence="6" type="ORF">SG34_009500</name>
</gene>
<keyword evidence="7" id="KW-1185">Reference proteome</keyword>
<dbReference type="InterPro" id="IPR036271">
    <property type="entry name" value="Tet_transcr_reg_TetR-rel_C_sf"/>
</dbReference>
<name>A0AAE9Z5Q3_9GAMM</name>
<dbReference type="PROSITE" id="PS50977">
    <property type="entry name" value="HTH_TETR_2"/>
    <property type="match status" value="1"/>
</dbReference>
<feature type="domain" description="HTH tetR-type" evidence="5">
    <location>
        <begin position="9"/>
        <end position="67"/>
    </location>
</feature>
<keyword evidence="1" id="KW-0805">Transcription regulation</keyword>